<dbReference type="EMBL" id="KB446560">
    <property type="protein sequence ID" value="EME81136.1"/>
    <property type="molecule type" value="Genomic_DNA"/>
</dbReference>
<dbReference type="AlphaFoldDB" id="M3A933"/>
<dbReference type="RefSeq" id="XP_007928407.1">
    <property type="nucleotide sequence ID" value="XM_007930216.1"/>
</dbReference>
<gene>
    <name evidence="1" type="ORF">MYCFIDRAFT_176448</name>
</gene>
<sequence>MCTAGNGLLMSNKNAYDTFLMWTWLQNEPVCERRGMSLTYTAMSSNMTAGQGQRQASVVEVRDGQAGGVGVETVMGARDADRGRRSIRAHRDSSRLNVRIMREQVPVPGKSMRPDMLCALVPSLLANGSAAHLPVVPVLRCSAALCPALCDPCGRKR</sequence>
<organism evidence="1 2">
    <name type="scientific">Pseudocercospora fijiensis (strain CIRAD86)</name>
    <name type="common">Black leaf streak disease fungus</name>
    <name type="synonym">Mycosphaerella fijiensis</name>
    <dbReference type="NCBI Taxonomy" id="383855"/>
    <lineage>
        <taxon>Eukaryota</taxon>
        <taxon>Fungi</taxon>
        <taxon>Dikarya</taxon>
        <taxon>Ascomycota</taxon>
        <taxon>Pezizomycotina</taxon>
        <taxon>Dothideomycetes</taxon>
        <taxon>Dothideomycetidae</taxon>
        <taxon>Mycosphaerellales</taxon>
        <taxon>Mycosphaerellaceae</taxon>
        <taxon>Pseudocercospora</taxon>
    </lineage>
</organism>
<evidence type="ECO:0000313" key="2">
    <source>
        <dbReference type="Proteomes" id="UP000016932"/>
    </source>
</evidence>
<dbReference type="VEuPathDB" id="FungiDB:MYCFIDRAFT_176448"/>
<evidence type="ECO:0000313" key="1">
    <source>
        <dbReference type="EMBL" id="EME81136.1"/>
    </source>
</evidence>
<dbReference type="HOGENOM" id="CLU_1678702_0_0_1"/>
<protein>
    <submittedName>
        <fullName evidence="1">Uncharacterized protein</fullName>
    </submittedName>
</protein>
<dbReference type="GeneID" id="19333567"/>
<dbReference type="KEGG" id="pfj:MYCFIDRAFT_176448"/>
<accession>M3A933</accession>
<name>M3A933_PSEFD</name>
<keyword evidence="2" id="KW-1185">Reference proteome</keyword>
<proteinExistence type="predicted"/>
<dbReference type="Proteomes" id="UP000016932">
    <property type="component" value="Unassembled WGS sequence"/>
</dbReference>
<reference evidence="1 2" key="1">
    <citation type="journal article" date="2012" name="PLoS Pathog.">
        <title>Diverse lifestyles and strategies of plant pathogenesis encoded in the genomes of eighteen Dothideomycetes fungi.</title>
        <authorList>
            <person name="Ohm R.A."/>
            <person name="Feau N."/>
            <person name="Henrissat B."/>
            <person name="Schoch C.L."/>
            <person name="Horwitz B.A."/>
            <person name="Barry K.W."/>
            <person name="Condon B.J."/>
            <person name="Copeland A.C."/>
            <person name="Dhillon B."/>
            <person name="Glaser F."/>
            <person name="Hesse C.N."/>
            <person name="Kosti I."/>
            <person name="LaButti K."/>
            <person name="Lindquist E.A."/>
            <person name="Lucas S."/>
            <person name="Salamov A.A."/>
            <person name="Bradshaw R.E."/>
            <person name="Ciuffetti L."/>
            <person name="Hamelin R.C."/>
            <person name="Kema G.H.J."/>
            <person name="Lawrence C."/>
            <person name="Scott J.A."/>
            <person name="Spatafora J.W."/>
            <person name="Turgeon B.G."/>
            <person name="de Wit P.J.G.M."/>
            <person name="Zhong S."/>
            <person name="Goodwin S.B."/>
            <person name="Grigoriev I.V."/>
        </authorList>
    </citation>
    <scope>NUCLEOTIDE SEQUENCE [LARGE SCALE GENOMIC DNA]</scope>
    <source>
        <strain evidence="1 2">CIRAD86</strain>
    </source>
</reference>